<evidence type="ECO:0000259" key="19">
    <source>
        <dbReference type="PROSITE" id="PS50134"/>
    </source>
</evidence>
<dbReference type="Pfam" id="PF06001">
    <property type="entry name" value="RING_CBP-p300"/>
    <property type="match status" value="1"/>
</dbReference>
<organism evidence="21 22">
    <name type="scientific">Panagrolaimus davidi</name>
    <dbReference type="NCBI Taxonomy" id="227884"/>
    <lineage>
        <taxon>Eukaryota</taxon>
        <taxon>Metazoa</taxon>
        <taxon>Ecdysozoa</taxon>
        <taxon>Nematoda</taxon>
        <taxon>Chromadorea</taxon>
        <taxon>Rhabditida</taxon>
        <taxon>Tylenchina</taxon>
        <taxon>Panagrolaimomorpha</taxon>
        <taxon>Panagrolaimoidea</taxon>
        <taxon>Panagrolaimidae</taxon>
        <taxon>Panagrolaimus</taxon>
    </lineage>
</organism>
<dbReference type="Gene3D" id="1.20.1020.10">
    <property type="entry name" value="TAZ domain"/>
    <property type="match status" value="1"/>
</dbReference>
<evidence type="ECO:0000256" key="5">
    <source>
        <dbReference type="ARBA" id="ARBA00022723"/>
    </source>
</evidence>
<dbReference type="SUPFAM" id="SSF47370">
    <property type="entry name" value="Bromodomain"/>
    <property type="match status" value="1"/>
</dbReference>
<keyword evidence="4" id="KW-0808">Transferase</keyword>
<reference evidence="22" key="1">
    <citation type="submission" date="2022-11" db="UniProtKB">
        <authorList>
            <consortium name="WormBaseParasite"/>
        </authorList>
    </citation>
    <scope>IDENTIFICATION</scope>
</reference>
<proteinExistence type="predicted"/>
<feature type="compositionally biased region" description="Polar residues" evidence="17">
    <location>
        <begin position="363"/>
        <end position="374"/>
    </location>
</feature>
<dbReference type="InterPro" id="IPR036427">
    <property type="entry name" value="Bromodomain-like_sf"/>
</dbReference>
<dbReference type="Gene3D" id="3.30.40.10">
    <property type="entry name" value="Zinc/RING finger domain, C3HC4 (zinc finger)"/>
    <property type="match status" value="1"/>
</dbReference>
<dbReference type="InterPro" id="IPR000197">
    <property type="entry name" value="Znf_TAZ"/>
</dbReference>
<dbReference type="Pfam" id="PF23570">
    <property type="entry name" value="PHD_P300"/>
    <property type="match status" value="1"/>
</dbReference>
<evidence type="ECO:0000313" key="21">
    <source>
        <dbReference type="Proteomes" id="UP000887578"/>
    </source>
</evidence>
<dbReference type="EC" id="2.3.1.48" evidence="3"/>
<evidence type="ECO:0000256" key="13">
    <source>
        <dbReference type="ARBA" id="ARBA00023242"/>
    </source>
</evidence>
<evidence type="ECO:0000256" key="8">
    <source>
        <dbReference type="ARBA" id="ARBA00022833"/>
    </source>
</evidence>
<dbReference type="Proteomes" id="UP000887578">
    <property type="component" value="Unplaced"/>
</dbReference>
<feature type="compositionally biased region" description="Low complexity" evidence="17">
    <location>
        <begin position="17"/>
        <end position="50"/>
    </location>
</feature>
<dbReference type="InterPro" id="IPR013083">
    <property type="entry name" value="Znf_RING/FYVE/PHD"/>
</dbReference>
<comment type="catalytic activity">
    <reaction evidence="14">
        <text>L-lysyl-[protein] + acetyl-CoA = N(6)-acetyl-L-lysyl-[protein] + CoA + H(+)</text>
        <dbReference type="Rhea" id="RHEA:45948"/>
        <dbReference type="Rhea" id="RHEA-COMP:9752"/>
        <dbReference type="Rhea" id="RHEA-COMP:10731"/>
        <dbReference type="ChEBI" id="CHEBI:15378"/>
        <dbReference type="ChEBI" id="CHEBI:29969"/>
        <dbReference type="ChEBI" id="CHEBI:57287"/>
        <dbReference type="ChEBI" id="CHEBI:57288"/>
        <dbReference type="ChEBI" id="CHEBI:61930"/>
        <dbReference type="EC" id="2.3.1.48"/>
    </reaction>
</comment>
<dbReference type="InterPro" id="IPR018359">
    <property type="entry name" value="Bromodomain_CS"/>
</dbReference>
<keyword evidence="11 15" id="KW-0103">Bromodomain</keyword>
<keyword evidence="8 16" id="KW-0862">Zinc</keyword>
<dbReference type="Pfam" id="PF02172">
    <property type="entry name" value="KIX"/>
    <property type="match status" value="1"/>
</dbReference>
<feature type="compositionally biased region" description="Low complexity" evidence="17">
    <location>
        <begin position="82"/>
        <end position="92"/>
    </location>
</feature>
<keyword evidence="9" id="KW-0156">Chromatin regulator</keyword>
<dbReference type="InterPro" id="IPR001487">
    <property type="entry name" value="Bromodomain"/>
</dbReference>
<comment type="function">
    <text evidence="1">Acetyltransferase enzyme. Acetylates histones, giving a specific tag for transcriptional activation.</text>
</comment>
<dbReference type="PROSITE" id="PS00633">
    <property type="entry name" value="BROMODOMAIN_1"/>
    <property type="match status" value="1"/>
</dbReference>
<feature type="domain" description="Bromo" evidence="18">
    <location>
        <begin position="435"/>
        <end position="504"/>
    </location>
</feature>
<evidence type="ECO:0000256" key="15">
    <source>
        <dbReference type="PROSITE-ProRule" id="PRU00035"/>
    </source>
</evidence>
<dbReference type="WBParaSite" id="PDA_v2.g1646.t1">
    <property type="protein sequence ID" value="PDA_v2.g1646.t1"/>
    <property type="gene ID" value="PDA_v2.g1646"/>
</dbReference>
<feature type="region of interest" description="Disordered" evidence="17">
    <location>
        <begin position="1"/>
        <end position="92"/>
    </location>
</feature>
<protein>
    <recommendedName>
        <fullName evidence="3">histone acetyltransferase</fullName>
        <ecNumber evidence="3">2.3.1.48</ecNumber>
    </recommendedName>
</protein>
<dbReference type="GO" id="GO:0005634">
    <property type="term" value="C:nucleus"/>
    <property type="evidence" value="ECO:0007669"/>
    <property type="project" value="UniProtKB-SubCell"/>
</dbReference>
<dbReference type="GO" id="GO:0005667">
    <property type="term" value="C:transcription regulator complex"/>
    <property type="evidence" value="ECO:0007669"/>
    <property type="project" value="TreeGrafter"/>
</dbReference>
<keyword evidence="12" id="KW-0804">Transcription</keyword>
<feature type="domain" description="TAZ-type" evidence="19">
    <location>
        <begin position="89"/>
        <end position="177"/>
    </location>
</feature>
<evidence type="ECO:0000256" key="16">
    <source>
        <dbReference type="PROSITE-ProRule" id="PRU00203"/>
    </source>
</evidence>
<feature type="region of interest" description="Disordered" evidence="17">
    <location>
        <begin position="348"/>
        <end position="383"/>
    </location>
</feature>
<evidence type="ECO:0000256" key="2">
    <source>
        <dbReference type="ARBA" id="ARBA00004123"/>
    </source>
</evidence>
<dbReference type="Pfam" id="PF00439">
    <property type="entry name" value="Bromodomain"/>
    <property type="match status" value="1"/>
</dbReference>
<evidence type="ECO:0000256" key="3">
    <source>
        <dbReference type="ARBA" id="ARBA00013184"/>
    </source>
</evidence>
<evidence type="ECO:0000256" key="9">
    <source>
        <dbReference type="ARBA" id="ARBA00022853"/>
    </source>
</evidence>
<dbReference type="SUPFAM" id="SSF57933">
    <property type="entry name" value="TAZ domain"/>
    <property type="match status" value="1"/>
</dbReference>
<dbReference type="Gene3D" id="2.10.110.40">
    <property type="match status" value="1"/>
</dbReference>
<dbReference type="InterPro" id="IPR038547">
    <property type="entry name" value="RING_CBP-p300_sf"/>
</dbReference>
<dbReference type="Gene3D" id="1.20.920.10">
    <property type="entry name" value="Bromodomain-like"/>
    <property type="match status" value="1"/>
</dbReference>
<evidence type="ECO:0000256" key="11">
    <source>
        <dbReference type="ARBA" id="ARBA00023117"/>
    </source>
</evidence>
<evidence type="ECO:0000256" key="1">
    <source>
        <dbReference type="ARBA" id="ARBA00002581"/>
    </source>
</evidence>
<dbReference type="GO" id="GO:0031490">
    <property type="term" value="F:chromatin DNA binding"/>
    <property type="evidence" value="ECO:0007669"/>
    <property type="project" value="TreeGrafter"/>
</dbReference>
<sequence length="673" mass="77889">MQGPQQPMQFQRTTSDLQNTASTNNNNISTSSPFTSSLPPQPSSSSSSQQPLPPPYQPPSLLSNGQMSVPMMSNGQQLSVQPTTNNNNPNNKKAIFQRQLGLLLHARKCRQRDNENAHRNIPACDIKYCAAFKGLLNHMSDCRAGIRCTLQHCAPSNRLLHHWDSCDKNDCIICVPLKNGLKQQSQQIQPDEIITEGMLATITQENEDIVYTKPWQRSIGRDVKTHLICKLIKAIFPSPDPAAVHDQRIKDLISYARKIEKEIFEKAESKEEYYEMLAAKIYRIQKELAEKRNRRVEMFFRNDLRIEGPSYDIIKQEFKSSPYPIPEPPQKDKIVEFLEIKREDAYPELQQHQQQQHQNQNQTHSLPQQHQPTSYPMEIKQEPPSSVKQSMMLNEVKQEPKEIIEPKAEIFEPIEEIISPDELRKKLIPVWKQVDAPEKALPFRSAVDPNVIGYYDVIKNPMDLTRIREKLDQFAYRTPWDFANDMWLMIDNAWLFNKKSTKIYKSATKLFEILTDVLDPVMRDLGYCCGNRYTFTALPLLCYGSASQCTIARNQEYYSYESSSSKFGINVSQKYIYCLKCYEALPECGINLNDSPDAPPNWVAKNRFIKMKNDEIDNEPFDNCKICRRKWHRICANHSTRVYPDGFICPTCRETKNIPKPENRFTAKSKFYI</sequence>
<dbReference type="InterPro" id="IPR036529">
    <property type="entry name" value="KIX_dom_sf"/>
</dbReference>
<evidence type="ECO:0000259" key="20">
    <source>
        <dbReference type="PROSITE" id="PS50952"/>
    </source>
</evidence>
<dbReference type="PROSITE" id="PS50952">
    <property type="entry name" value="KIX"/>
    <property type="match status" value="1"/>
</dbReference>
<feature type="compositionally biased region" description="Polar residues" evidence="17">
    <location>
        <begin position="1"/>
        <end position="16"/>
    </location>
</feature>
<evidence type="ECO:0000256" key="7">
    <source>
        <dbReference type="ARBA" id="ARBA00022771"/>
    </source>
</evidence>
<evidence type="ECO:0000256" key="12">
    <source>
        <dbReference type="ARBA" id="ARBA00023163"/>
    </source>
</evidence>
<dbReference type="SUPFAM" id="SSF47040">
    <property type="entry name" value="Kix domain of CBP (creb binding protein)"/>
    <property type="match status" value="1"/>
</dbReference>
<feature type="compositionally biased region" description="Polar residues" evidence="17">
    <location>
        <begin position="64"/>
        <end position="81"/>
    </location>
</feature>
<keyword evidence="10" id="KW-0805">Transcription regulation</keyword>
<keyword evidence="6" id="KW-0677">Repeat</keyword>
<dbReference type="GO" id="GO:0003713">
    <property type="term" value="F:transcription coactivator activity"/>
    <property type="evidence" value="ECO:0007669"/>
    <property type="project" value="TreeGrafter"/>
</dbReference>
<dbReference type="PRINTS" id="PR00503">
    <property type="entry name" value="BROMODOMAIN"/>
</dbReference>
<dbReference type="PROSITE" id="PS50014">
    <property type="entry name" value="BROMODOMAIN_2"/>
    <property type="match status" value="1"/>
</dbReference>
<dbReference type="InterPro" id="IPR010303">
    <property type="entry name" value="RING_CBP-p300"/>
</dbReference>
<dbReference type="GO" id="GO:0004402">
    <property type="term" value="F:histone acetyltransferase activity"/>
    <property type="evidence" value="ECO:0007669"/>
    <property type="project" value="InterPro"/>
</dbReference>
<evidence type="ECO:0000259" key="18">
    <source>
        <dbReference type="PROSITE" id="PS50014"/>
    </source>
</evidence>
<evidence type="ECO:0000256" key="6">
    <source>
        <dbReference type="ARBA" id="ARBA00022737"/>
    </source>
</evidence>
<dbReference type="CDD" id="cd15557">
    <property type="entry name" value="PHD_CBP_p300"/>
    <property type="match status" value="1"/>
</dbReference>
<dbReference type="GO" id="GO:0000123">
    <property type="term" value="C:histone acetyltransferase complex"/>
    <property type="evidence" value="ECO:0007669"/>
    <property type="project" value="TreeGrafter"/>
</dbReference>
<dbReference type="GO" id="GO:0045944">
    <property type="term" value="P:positive regulation of transcription by RNA polymerase II"/>
    <property type="evidence" value="ECO:0007669"/>
    <property type="project" value="TreeGrafter"/>
</dbReference>
<keyword evidence="21" id="KW-1185">Reference proteome</keyword>
<dbReference type="SMART" id="SM00297">
    <property type="entry name" value="BROMO"/>
    <property type="match status" value="1"/>
</dbReference>
<evidence type="ECO:0000256" key="10">
    <source>
        <dbReference type="ARBA" id="ARBA00023015"/>
    </source>
</evidence>
<dbReference type="SMART" id="SM00551">
    <property type="entry name" value="ZnF_TAZ"/>
    <property type="match status" value="1"/>
</dbReference>
<keyword evidence="13" id="KW-0539">Nucleus</keyword>
<feature type="zinc finger region" description="TAZ-type" evidence="16">
    <location>
        <begin position="89"/>
        <end position="177"/>
    </location>
</feature>
<evidence type="ECO:0000313" key="22">
    <source>
        <dbReference type="WBParaSite" id="PDA_v2.g1646.t1"/>
    </source>
</evidence>
<feature type="compositionally biased region" description="Low complexity" evidence="17">
    <location>
        <begin position="350"/>
        <end position="362"/>
    </location>
</feature>
<dbReference type="AlphaFoldDB" id="A0A914PKV8"/>
<dbReference type="InterPro" id="IPR013178">
    <property type="entry name" value="Histone_AcTrfase_Rtt109/CBP"/>
</dbReference>
<dbReference type="InterPro" id="IPR011011">
    <property type="entry name" value="Znf_FYVE_PHD"/>
</dbReference>
<dbReference type="Gene3D" id="1.10.246.20">
    <property type="entry name" value="Coactivator CBP, KIX domain"/>
    <property type="match status" value="1"/>
</dbReference>
<feature type="domain" description="KIX" evidence="20">
    <location>
        <begin position="210"/>
        <end position="289"/>
    </location>
</feature>
<dbReference type="PROSITE" id="PS50134">
    <property type="entry name" value="ZF_TAZ"/>
    <property type="match status" value="1"/>
</dbReference>
<evidence type="ECO:0000256" key="14">
    <source>
        <dbReference type="ARBA" id="ARBA00048017"/>
    </source>
</evidence>
<comment type="subcellular location">
    <subcellularLocation>
        <location evidence="2">Nucleus</location>
    </subcellularLocation>
</comment>
<dbReference type="Pfam" id="PF02135">
    <property type="entry name" value="zf-TAZ"/>
    <property type="match status" value="1"/>
</dbReference>
<name>A0A914PKV8_9BILA</name>
<dbReference type="PANTHER" id="PTHR13808:SF1">
    <property type="entry name" value="HISTONE ACETYLTRANSFERASE"/>
    <property type="match status" value="1"/>
</dbReference>
<dbReference type="SUPFAM" id="SSF57903">
    <property type="entry name" value="FYVE/PHD zinc finger"/>
    <property type="match status" value="1"/>
</dbReference>
<keyword evidence="7 16" id="KW-0863">Zinc-finger</keyword>
<keyword evidence="5 16" id="KW-0479">Metal-binding</keyword>
<dbReference type="InterPro" id="IPR035898">
    <property type="entry name" value="TAZ_dom_sf"/>
</dbReference>
<accession>A0A914PKV8</accession>
<dbReference type="InterPro" id="IPR003101">
    <property type="entry name" value="KIX_dom"/>
</dbReference>
<evidence type="ECO:0000256" key="17">
    <source>
        <dbReference type="SAM" id="MobiDB-lite"/>
    </source>
</evidence>
<dbReference type="InterPro" id="IPR056484">
    <property type="entry name" value="PHD_P300"/>
</dbReference>
<evidence type="ECO:0000256" key="4">
    <source>
        <dbReference type="ARBA" id="ARBA00022679"/>
    </source>
</evidence>
<dbReference type="GO" id="GO:0008270">
    <property type="term" value="F:zinc ion binding"/>
    <property type="evidence" value="ECO:0007669"/>
    <property type="project" value="UniProtKB-KW"/>
</dbReference>
<dbReference type="PANTHER" id="PTHR13808">
    <property type="entry name" value="CBP/P300-RELATED"/>
    <property type="match status" value="1"/>
</dbReference>